<keyword evidence="3" id="KW-1185">Reference proteome</keyword>
<keyword evidence="1" id="KW-0732">Signal</keyword>
<proteinExistence type="predicted"/>
<reference evidence="3" key="1">
    <citation type="journal article" date="2019" name="Int. J. Syst. Evol. Microbiol.">
        <title>The Global Catalogue of Microorganisms (GCM) 10K type strain sequencing project: providing services to taxonomists for standard genome sequencing and annotation.</title>
        <authorList>
            <consortium name="The Broad Institute Genomics Platform"/>
            <consortium name="The Broad Institute Genome Sequencing Center for Infectious Disease"/>
            <person name="Wu L."/>
            <person name="Ma J."/>
        </authorList>
    </citation>
    <scope>NUCLEOTIDE SEQUENCE [LARGE SCALE GENOMIC DNA]</scope>
    <source>
        <strain evidence="3">CGMCC 1.15809</strain>
    </source>
</reference>
<evidence type="ECO:0000313" key="2">
    <source>
        <dbReference type="EMBL" id="MFC5896095.1"/>
    </source>
</evidence>
<evidence type="ECO:0008006" key="4">
    <source>
        <dbReference type="Google" id="ProtNLM"/>
    </source>
</evidence>
<name>A0ABW1FQG8_9ACTN</name>
<dbReference type="RefSeq" id="WP_345085650.1">
    <property type="nucleotide sequence ID" value="NZ_BAAAWG010000009.1"/>
</dbReference>
<feature type="chain" id="PRO_5047186249" description="Lipoprotein" evidence="1">
    <location>
        <begin position="29"/>
        <end position="196"/>
    </location>
</feature>
<comment type="caution">
    <text evidence="2">The sequence shown here is derived from an EMBL/GenBank/DDBJ whole genome shotgun (WGS) entry which is preliminary data.</text>
</comment>
<organism evidence="2 3">
    <name type="scientific">Streptomyces ramulosus</name>
    <dbReference type="NCBI Taxonomy" id="47762"/>
    <lineage>
        <taxon>Bacteria</taxon>
        <taxon>Bacillati</taxon>
        <taxon>Actinomycetota</taxon>
        <taxon>Actinomycetes</taxon>
        <taxon>Kitasatosporales</taxon>
        <taxon>Streptomycetaceae</taxon>
        <taxon>Streptomyces</taxon>
    </lineage>
</organism>
<gene>
    <name evidence="2" type="ORF">ACFP3M_25200</name>
</gene>
<feature type="signal peptide" evidence="1">
    <location>
        <begin position="1"/>
        <end position="28"/>
    </location>
</feature>
<evidence type="ECO:0000256" key="1">
    <source>
        <dbReference type="SAM" id="SignalP"/>
    </source>
</evidence>
<accession>A0ABW1FQG8</accession>
<dbReference type="Proteomes" id="UP001596241">
    <property type="component" value="Unassembled WGS sequence"/>
</dbReference>
<evidence type="ECO:0000313" key="3">
    <source>
        <dbReference type="Proteomes" id="UP001596241"/>
    </source>
</evidence>
<sequence length="196" mass="21067">MKLRRALSASAATIALLPAVTAAAPAVAATPTADLPKCSDVGKQSDNFLEGRVFGIPKSITLGTDWTTYTATLTNSSKKELTSFTLTAELGSHVYNPGEKDLSPYGDLQYRDTAQHAWKTLRRADGDAGGTVPAPKTLKPRESVHLQLRFRVSKDLPMDHNYDAYTGLTGSFADRYNGTDCTDSSSATGAFYPRES</sequence>
<dbReference type="EMBL" id="JBHSPW010000013">
    <property type="protein sequence ID" value="MFC5896095.1"/>
    <property type="molecule type" value="Genomic_DNA"/>
</dbReference>
<protein>
    <recommendedName>
        <fullName evidence="4">Lipoprotein</fullName>
    </recommendedName>
</protein>